<comment type="caution">
    <text evidence="1">The sequence shown here is derived from an EMBL/GenBank/DDBJ whole genome shotgun (WGS) entry which is preliminary data.</text>
</comment>
<gene>
    <name evidence="1" type="ORF">G443_000695</name>
</gene>
<dbReference type="Pfam" id="PF14072">
    <property type="entry name" value="DndB"/>
    <property type="match status" value="1"/>
</dbReference>
<evidence type="ECO:0000313" key="2">
    <source>
        <dbReference type="Proteomes" id="UP000791080"/>
    </source>
</evidence>
<proteinExistence type="predicted"/>
<sequence length="352" mass="38462">MDSRHAKAFGDDIRQQETWVAPTLLARDNGGCSFEEAAGTNGHIGYLTIPWATGALSPLSTIDGQHRILGVHLGIKGLGDEITKIDREIGRTTRKDTLATLENTRQKLRVQLDRLESESIGVDIDVEPSTVLARQMFVDVADNAKGISSALRARFDSSKVANRILDRVVNHALLTGKVDLEQDRMTRKNPNLMGAEHVADLTRGVAVGVAGRIGKQRERELADESLVELVHGFLDCLTDGFKDLGAVAEGTLTPLDLRSQSLLGHVGMLRVLAGVHHTLIEEHEANDEEVTTFFTALDPHMNAPVSATSIWRGTEASADFEVNAFSPVMRTQNLAHLVRVISGWYRTRPSGL</sequence>
<dbReference type="Proteomes" id="UP000791080">
    <property type="component" value="Unassembled WGS sequence"/>
</dbReference>
<dbReference type="InterPro" id="IPR017642">
    <property type="entry name" value="DNA_S_mod_DndB"/>
</dbReference>
<protein>
    <submittedName>
        <fullName evidence="1">DNA-sulfur modification-associated</fullName>
    </submittedName>
</protein>
<keyword evidence="2" id="KW-1185">Reference proteome</keyword>
<name>A0ABT1JD57_ACTCY</name>
<organism evidence="1 2">
    <name type="scientific">Actinoalloteichus caeruleus DSM 43889</name>
    <dbReference type="NCBI Taxonomy" id="1120930"/>
    <lineage>
        <taxon>Bacteria</taxon>
        <taxon>Bacillati</taxon>
        <taxon>Actinomycetota</taxon>
        <taxon>Actinomycetes</taxon>
        <taxon>Pseudonocardiales</taxon>
        <taxon>Pseudonocardiaceae</taxon>
        <taxon>Actinoalloteichus</taxon>
        <taxon>Actinoalloteichus cyanogriseus</taxon>
    </lineage>
</organism>
<reference evidence="1 2" key="1">
    <citation type="submission" date="2022-06" db="EMBL/GenBank/DDBJ databases">
        <title>Genomic Encyclopedia of Type Strains, Phase I: the one thousand microbial genomes (KMG-I) project.</title>
        <authorList>
            <person name="Kyrpides N."/>
        </authorList>
    </citation>
    <scope>NUCLEOTIDE SEQUENCE [LARGE SCALE GENOMIC DNA]</scope>
    <source>
        <strain evidence="1 2">DSM 43889</strain>
    </source>
</reference>
<evidence type="ECO:0000313" key="1">
    <source>
        <dbReference type="EMBL" id="MCP2330425.1"/>
    </source>
</evidence>
<dbReference type="EMBL" id="AUBJ02000001">
    <property type="protein sequence ID" value="MCP2330425.1"/>
    <property type="molecule type" value="Genomic_DNA"/>
</dbReference>
<accession>A0ABT1JD57</accession>
<dbReference type="CDD" id="cd16414">
    <property type="entry name" value="dndB_like"/>
    <property type="match status" value="1"/>
</dbReference>